<keyword evidence="5" id="KW-0805">Transcription regulation</keyword>
<evidence type="ECO:0000259" key="10">
    <source>
        <dbReference type="PROSITE" id="PS50110"/>
    </source>
</evidence>
<keyword evidence="6" id="KW-0238">DNA-binding</keyword>
<dbReference type="InterPro" id="IPR025662">
    <property type="entry name" value="Sigma_54_int_dom_ATP-bd_1"/>
</dbReference>
<name>A0A5B9QVV5_9BACT</name>
<dbReference type="Pfam" id="PF25601">
    <property type="entry name" value="AAA_lid_14"/>
    <property type="match status" value="1"/>
</dbReference>
<dbReference type="FunFam" id="3.40.50.300:FF:000006">
    <property type="entry name" value="DNA-binding transcriptional regulator NtrC"/>
    <property type="match status" value="1"/>
</dbReference>
<dbReference type="Gene3D" id="3.40.50.2300">
    <property type="match status" value="1"/>
</dbReference>
<keyword evidence="1 8" id="KW-0597">Phosphoprotein</keyword>
<evidence type="ECO:0000259" key="9">
    <source>
        <dbReference type="PROSITE" id="PS50045"/>
    </source>
</evidence>
<dbReference type="PROSITE" id="PS50045">
    <property type="entry name" value="SIGMA54_INTERACT_4"/>
    <property type="match status" value="1"/>
</dbReference>
<proteinExistence type="predicted"/>
<dbReference type="Pfam" id="PF00072">
    <property type="entry name" value="Response_reg"/>
    <property type="match status" value="1"/>
</dbReference>
<protein>
    <submittedName>
        <fullName evidence="11">Transcriptional regulatory protein ZraR</fullName>
    </submittedName>
</protein>
<reference evidence="11 12" key="1">
    <citation type="submission" date="2019-08" db="EMBL/GenBank/DDBJ databases">
        <title>Deep-cultivation of Planctomycetes and their phenomic and genomic characterization uncovers novel biology.</title>
        <authorList>
            <person name="Wiegand S."/>
            <person name="Jogler M."/>
            <person name="Boedeker C."/>
            <person name="Pinto D."/>
            <person name="Vollmers J."/>
            <person name="Rivas-Marin E."/>
            <person name="Kohn T."/>
            <person name="Peeters S.H."/>
            <person name="Heuer A."/>
            <person name="Rast P."/>
            <person name="Oberbeckmann S."/>
            <person name="Bunk B."/>
            <person name="Jeske O."/>
            <person name="Meyerdierks A."/>
            <person name="Storesund J.E."/>
            <person name="Kallscheuer N."/>
            <person name="Luecker S."/>
            <person name="Lage O.M."/>
            <person name="Pohl T."/>
            <person name="Merkel B.J."/>
            <person name="Hornburger P."/>
            <person name="Mueller R.-W."/>
            <person name="Bruemmer F."/>
            <person name="Labrenz M."/>
            <person name="Spormann A.M."/>
            <person name="Op den Camp H."/>
            <person name="Overmann J."/>
            <person name="Amann R."/>
            <person name="Jetten M.S.M."/>
            <person name="Mascher T."/>
            <person name="Medema M.H."/>
            <person name="Devos D.P."/>
            <person name="Kaster A.-K."/>
            <person name="Ovreas L."/>
            <person name="Rohde M."/>
            <person name="Galperin M.Y."/>
            <person name="Jogler C."/>
        </authorList>
    </citation>
    <scope>NUCLEOTIDE SEQUENCE [LARGE SCALE GENOMIC DNA]</scope>
    <source>
        <strain evidence="11 12">UC8</strain>
    </source>
</reference>
<dbReference type="InterPro" id="IPR009057">
    <property type="entry name" value="Homeodomain-like_sf"/>
</dbReference>
<dbReference type="SUPFAM" id="SSF46689">
    <property type="entry name" value="Homeodomain-like"/>
    <property type="match status" value="1"/>
</dbReference>
<evidence type="ECO:0000256" key="6">
    <source>
        <dbReference type="ARBA" id="ARBA00023125"/>
    </source>
</evidence>
<dbReference type="SUPFAM" id="SSF52540">
    <property type="entry name" value="P-loop containing nucleoside triphosphate hydrolases"/>
    <property type="match status" value="1"/>
</dbReference>
<dbReference type="InterPro" id="IPR003593">
    <property type="entry name" value="AAA+_ATPase"/>
</dbReference>
<dbReference type="InterPro" id="IPR011006">
    <property type="entry name" value="CheY-like_superfamily"/>
</dbReference>
<dbReference type="Proteomes" id="UP000325286">
    <property type="component" value="Chromosome"/>
</dbReference>
<feature type="modified residue" description="4-aspartylphosphate" evidence="8">
    <location>
        <position position="58"/>
    </location>
</feature>
<dbReference type="PROSITE" id="PS50110">
    <property type="entry name" value="RESPONSE_REGULATORY"/>
    <property type="match status" value="1"/>
</dbReference>
<gene>
    <name evidence="11" type="primary">zraR_5</name>
    <name evidence="11" type="ORF">UC8_35290</name>
</gene>
<dbReference type="Pfam" id="PF02954">
    <property type="entry name" value="HTH_8"/>
    <property type="match status" value="1"/>
</dbReference>
<keyword evidence="2" id="KW-0547">Nucleotide-binding</keyword>
<dbReference type="FunFam" id="3.40.50.2300:FF:000018">
    <property type="entry name" value="DNA-binding transcriptional regulator NtrC"/>
    <property type="match status" value="1"/>
</dbReference>
<evidence type="ECO:0000256" key="5">
    <source>
        <dbReference type="ARBA" id="ARBA00023015"/>
    </source>
</evidence>
<evidence type="ECO:0000256" key="1">
    <source>
        <dbReference type="ARBA" id="ARBA00022553"/>
    </source>
</evidence>
<dbReference type="PROSITE" id="PS00688">
    <property type="entry name" value="SIGMA54_INTERACT_3"/>
    <property type="match status" value="1"/>
</dbReference>
<keyword evidence="7" id="KW-0804">Transcription</keyword>
<feature type="domain" description="Sigma-54 factor interaction" evidence="9">
    <location>
        <begin position="148"/>
        <end position="377"/>
    </location>
</feature>
<organism evidence="11 12">
    <name type="scientific">Roseimaritima ulvae</name>
    <dbReference type="NCBI Taxonomy" id="980254"/>
    <lineage>
        <taxon>Bacteria</taxon>
        <taxon>Pseudomonadati</taxon>
        <taxon>Planctomycetota</taxon>
        <taxon>Planctomycetia</taxon>
        <taxon>Pirellulales</taxon>
        <taxon>Pirellulaceae</taxon>
        <taxon>Roseimaritima</taxon>
    </lineage>
</organism>
<dbReference type="InterPro" id="IPR025943">
    <property type="entry name" value="Sigma_54_int_dom_ATP-bd_2"/>
</dbReference>
<accession>A0A5B9QVV5</accession>
<dbReference type="Pfam" id="PF00158">
    <property type="entry name" value="Sigma54_activat"/>
    <property type="match status" value="1"/>
</dbReference>
<dbReference type="InterPro" id="IPR002078">
    <property type="entry name" value="Sigma_54_int"/>
</dbReference>
<evidence type="ECO:0000256" key="2">
    <source>
        <dbReference type="ARBA" id="ARBA00022741"/>
    </source>
</evidence>
<dbReference type="PROSITE" id="PS00675">
    <property type="entry name" value="SIGMA54_INTERACT_1"/>
    <property type="match status" value="1"/>
</dbReference>
<evidence type="ECO:0000313" key="11">
    <source>
        <dbReference type="EMBL" id="QEG41505.1"/>
    </source>
</evidence>
<dbReference type="PROSITE" id="PS00676">
    <property type="entry name" value="SIGMA54_INTERACT_2"/>
    <property type="match status" value="1"/>
</dbReference>
<dbReference type="InterPro" id="IPR027417">
    <property type="entry name" value="P-loop_NTPase"/>
</dbReference>
<dbReference type="CDD" id="cd00009">
    <property type="entry name" value="AAA"/>
    <property type="match status" value="1"/>
</dbReference>
<dbReference type="KEGG" id="rul:UC8_35290"/>
<sequence length="457" mass="51136">MNESFADARALIVDDERNMCELIETDLRLRGLDSRWCLSADEAIDRMHQENFDVVLTDVRMPGTSGLQLCQQLSQLRPDVPVIVMTAFGTLETAITAMRSGAYDFITKPIEMDLLAITLRRAIEHRRLSEQVRLLKASAGDEQSFGQMIGKSSAMVKLYDQLERVAQSDAAVLISGESGTGKELVARSIHSHSRRADRSFVAVNCAALTETLLESELFGHVKGAFTDARGERRGLFLEADGGTLLLDEMGEMPMSMQVKLLRALEERTVRPVGSDRETPFDVRVLTATNRDLETAVAEGRFREDLYYRINVIGIELPPLRSRGTDTLRLAEHFLKMYAQAENKSVDGLAEGVAEKLLAYSWPGNIRELRNVMERAVALTRYDKITVEDLPEKISQFKSGTVFIGGLDPAELVPMEEIERRYIEHVLDAVGGNQTQAARILGLDRKTIYRKIKRTAES</sequence>
<keyword evidence="3" id="KW-0067">ATP-binding</keyword>
<dbReference type="InterPro" id="IPR025944">
    <property type="entry name" value="Sigma_54_int_dom_CS"/>
</dbReference>
<dbReference type="AlphaFoldDB" id="A0A5B9QVV5"/>
<dbReference type="SMART" id="SM00448">
    <property type="entry name" value="REC"/>
    <property type="match status" value="1"/>
</dbReference>
<dbReference type="SUPFAM" id="SSF52172">
    <property type="entry name" value="CheY-like"/>
    <property type="match status" value="1"/>
</dbReference>
<dbReference type="GO" id="GO:0006355">
    <property type="term" value="P:regulation of DNA-templated transcription"/>
    <property type="evidence" value="ECO:0007669"/>
    <property type="project" value="InterPro"/>
</dbReference>
<dbReference type="EMBL" id="CP042914">
    <property type="protein sequence ID" value="QEG41505.1"/>
    <property type="molecule type" value="Genomic_DNA"/>
</dbReference>
<keyword evidence="12" id="KW-1185">Reference proteome</keyword>
<dbReference type="InterPro" id="IPR001789">
    <property type="entry name" value="Sig_transdc_resp-reg_receiver"/>
</dbReference>
<dbReference type="Gene3D" id="1.10.8.60">
    <property type="match status" value="1"/>
</dbReference>
<dbReference type="InterPro" id="IPR058031">
    <property type="entry name" value="AAA_lid_NorR"/>
</dbReference>
<evidence type="ECO:0000256" key="8">
    <source>
        <dbReference type="PROSITE-ProRule" id="PRU00169"/>
    </source>
</evidence>
<dbReference type="PANTHER" id="PTHR32071:SF14">
    <property type="entry name" value="TRANSCRIPTIONAL REGULATORY PROTEIN RTCR"/>
    <property type="match status" value="1"/>
</dbReference>
<dbReference type="Gene3D" id="3.40.50.300">
    <property type="entry name" value="P-loop containing nucleotide triphosphate hydrolases"/>
    <property type="match status" value="1"/>
</dbReference>
<feature type="domain" description="Response regulatory" evidence="10">
    <location>
        <begin position="9"/>
        <end position="123"/>
    </location>
</feature>
<dbReference type="GO" id="GO:0000160">
    <property type="term" value="P:phosphorelay signal transduction system"/>
    <property type="evidence" value="ECO:0007669"/>
    <property type="project" value="UniProtKB-KW"/>
</dbReference>
<dbReference type="Gene3D" id="1.10.10.60">
    <property type="entry name" value="Homeodomain-like"/>
    <property type="match status" value="1"/>
</dbReference>
<dbReference type="RefSeq" id="WP_068135019.1">
    <property type="nucleotide sequence ID" value="NZ_CP042914.1"/>
</dbReference>
<dbReference type="PANTHER" id="PTHR32071">
    <property type="entry name" value="TRANSCRIPTIONAL REGULATORY PROTEIN"/>
    <property type="match status" value="1"/>
</dbReference>
<dbReference type="OrthoDB" id="9807827at2"/>
<dbReference type="SMART" id="SM00382">
    <property type="entry name" value="AAA"/>
    <property type="match status" value="1"/>
</dbReference>
<evidence type="ECO:0000256" key="3">
    <source>
        <dbReference type="ARBA" id="ARBA00022840"/>
    </source>
</evidence>
<evidence type="ECO:0000256" key="7">
    <source>
        <dbReference type="ARBA" id="ARBA00023163"/>
    </source>
</evidence>
<dbReference type="GO" id="GO:0005524">
    <property type="term" value="F:ATP binding"/>
    <property type="evidence" value="ECO:0007669"/>
    <property type="project" value="UniProtKB-KW"/>
</dbReference>
<dbReference type="PRINTS" id="PR01590">
    <property type="entry name" value="HTHFIS"/>
</dbReference>
<keyword evidence="4" id="KW-0902">Two-component regulatory system</keyword>
<dbReference type="GO" id="GO:0043565">
    <property type="term" value="F:sequence-specific DNA binding"/>
    <property type="evidence" value="ECO:0007669"/>
    <property type="project" value="InterPro"/>
</dbReference>
<dbReference type="InterPro" id="IPR002197">
    <property type="entry name" value="HTH_Fis"/>
</dbReference>
<evidence type="ECO:0000256" key="4">
    <source>
        <dbReference type="ARBA" id="ARBA00023012"/>
    </source>
</evidence>
<evidence type="ECO:0000313" key="12">
    <source>
        <dbReference type="Proteomes" id="UP000325286"/>
    </source>
</evidence>